<feature type="transmembrane region" description="Helical" evidence="5">
    <location>
        <begin position="288"/>
        <end position="307"/>
    </location>
</feature>
<feature type="transmembrane region" description="Helical" evidence="5">
    <location>
        <begin position="111"/>
        <end position="133"/>
    </location>
</feature>
<proteinExistence type="predicted"/>
<feature type="transmembrane region" description="Helical" evidence="5">
    <location>
        <begin position="139"/>
        <end position="158"/>
    </location>
</feature>
<gene>
    <name evidence="7" type="ORF">CVU82_02255</name>
</gene>
<feature type="transmembrane region" description="Helical" evidence="5">
    <location>
        <begin position="436"/>
        <end position="452"/>
    </location>
</feature>
<evidence type="ECO:0000313" key="7">
    <source>
        <dbReference type="EMBL" id="PKM91397.1"/>
    </source>
</evidence>
<feature type="transmembrane region" description="Helical" evidence="5">
    <location>
        <begin position="264"/>
        <end position="281"/>
    </location>
</feature>
<evidence type="ECO:0000256" key="3">
    <source>
        <dbReference type="ARBA" id="ARBA00022989"/>
    </source>
</evidence>
<dbReference type="EMBL" id="PHAI01000002">
    <property type="protein sequence ID" value="PKM91397.1"/>
    <property type="molecule type" value="Genomic_DNA"/>
</dbReference>
<evidence type="ECO:0000313" key="8">
    <source>
        <dbReference type="Proteomes" id="UP000233517"/>
    </source>
</evidence>
<evidence type="ECO:0000256" key="2">
    <source>
        <dbReference type="ARBA" id="ARBA00022692"/>
    </source>
</evidence>
<feature type="domain" description="O-antigen ligase-related" evidence="6">
    <location>
        <begin position="246"/>
        <end position="386"/>
    </location>
</feature>
<feature type="transmembrane region" description="Helical" evidence="5">
    <location>
        <begin position="167"/>
        <end position="187"/>
    </location>
</feature>
<feature type="transmembrane region" description="Helical" evidence="5">
    <location>
        <begin position="79"/>
        <end position="99"/>
    </location>
</feature>
<dbReference type="GO" id="GO:0016020">
    <property type="term" value="C:membrane"/>
    <property type="evidence" value="ECO:0007669"/>
    <property type="project" value="UniProtKB-SubCell"/>
</dbReference>
<sequence length="460" mass="53719">MGNSISLKKYYVLLFFVAIFLPFLFLAEGNYVVSALILGAVLLLTFLFLKTEIGLYLMVLCLPFIEPIFSFNFLEIPLIDLLSLFVLGAFVIREFYILLYKKDREPVYFPLARYFFAFFAICLVSSLLSHNILGSLWYSFRWVLFFYLAFVVVPFNLIKDLKVLKRVLVLISFGGFLVAVMGFFSLFSQDWADSFFRVQPLTVFNNWIFGDNYNLLAEFLIISSFLSLSLKYWYNSWRSKRLINIFSFVLLLMAFFTFGRTAWITISLQLFLYFFIYLFFIKEERPNLRVFLIPFIVFLFISSPFLIKMVSLQEANVSSTQNRMLLTDISIKAFLNKPLFGYGSGNFVYLVSNNIRFTSKYGDPLDSHGVWQKVIAENGALGLLSFAVFLFFVFRKMYLGVLKNKEDYLLLLPLFVASFGAYFYQFFNTSYYKGRVWIPIALTLVAVFLIENKNKIKKNE</sequence>
<dbReference type="AlphaFoldDB" id="A0A2N2E9J7"/>
<evidence type="ECO:0000259" key="6">
    <source>
        <dbReference type="Pfam" id="PF04932"/>
    </source>
</evidence>
<name>A0A2N2E9J7_9BACT</name>
<feature type="transmembrane region" description="Helical" evidence="5">
    <location>
        <begin position="241"/>
        <end position="258"/>
    </location>
</feature>
<dbReference type="Pfam" id="PF04932">
    <property type="entry name" value="Wzy_C"/>
    <property type="match status" value="1"/>
</dbReference>
<keyword evidence="2 5" id="KW-0812">Transmembrane</keyword>
<keyword evidence="3 5" id="KW-1133">Transmembrane helix</keyword>
<feature type="transmembrane region" description="Helical" evidence="5">
    <location>
        <begin position="7"/>
        <end position="25"/>
    </location>
</feature>
<feature type="transmembrane region" description="Helical" evidence="5">
    <location>
        <begin position="31"/>
        <end position="49"/>
    </location>
</feature>
<dbReference type="PANTHER" id="PTHR37422:SF13">
    <property type="entry name" value="LIPOPOLYSACCHARIDE BIOSYNTHESIS PROTEIN PA4999-RELATED"/>
    <property type="match status" value="1"/>
</dbReference>
<dbReference type="InterPro" id="IPR007016">
    <property type="entry name" value="O-antigen_ligase-rel_domated"/>
</dbReference>
<keyword evidence="4 5" id="KW-0472">Membrane</keyword>
<evidence type="ECO:0000256" key="4">
    <source>
        <dbReference type="ARBA" id="ARBA00023136"/>
    </source>
</evidence>
<accession>A0A2N2E9J7</accession>
<reference evidence="7 8" key="1">
    <citation type="journal article" date="2017" name="ISME J.">
        <title>Potential for microbial H2 and metal transformations associated with novel bacteria and archaea in deep terrestrial subsurface sediments.</title>
        <authorList>
            <person name="Hernsdorf A.W."/>
            <person name="Amano Y."/>
            <person name="Miyakawa K."/>
            <person name="Ise K."/>
            <person name="Suzuki Y."/>
            <person name="Anantharaman K."/>
            <person name="Probst A."/>
            <person name="Burstein D."/>
            <person name="Thomas B.C."/>
            <person name="Banfield J.F."/>
        </authorList>
    </citation>
    <scope>NUCLEOTIDE SEQUENCE [LARGE SCALE GENOMIC DNA]</scope>
    <source>
        <strain evidence="7">HGW-Falkowbacteria-1</strain>
    </source>
</reference>
<dbReference type="InterPro" id="IPR051533">
    <property type="entry name" value="WaaL-like"/>
</dbReference>
<evidence type="ECO:0000256" key="5">
    <source>
        <dbReference type="SAM" id="Phobius"/>
    </source>
</evidence>
<feature type="transmembrane region" description="Helical" evidence="5">
    <location>
        <begin position="374"/>
        <end position="394"/>
    </location>
</feature>
<dbReference type="Proteomes" id="UP000233517">
    <property type="component" value="Unassembled WGS sequence"/>
</dbReference>
<evidence type="ECO:0000256" key="1">
    <source>
        <dbReference type="ARBA" id="ARBA00004141"/>
    </source>
</evidence>
<organism evidence="7 8">
    <name type="scientific">Candidatus Falkowbacteria bacterium HGW-Falkowbacteria-1</name>
    <dbReference type="NCBI Taxonomy" id="2013768"/>
    <lineage>
        <taxon>Bacteria</taxon>
        <taxon>Candidatus Falkowiibacteriota</taxon>
    </lineage>
</organism>
<comment type="caution">
    <text evidence="7">The sequence shown here is derived from an EMBL/GenBank/DDBJ whole genome shotgun (WGS) entry which is preliminary data.</text>
</comment>
<comment type="subcellular location">
    <subcellularLocation>
        <location evidence="1">Membrane</location>
        <topology evidence="1">Multi-pass membrane protein</topology>
    </subcellularLocation>
</comment>
<dbReference type="PANTHER" id="PTHR37422">
    <property type="entry name" value="TEICHURONIC ACID BIOSYNTHESIS PROTEIN TUAE"/>
    <property type="match status" value="1"/>
</dbReference>
<protein>
    <recommendedName>
        <fullName evidence="6">O-antigen ligase-related domain-containing protein</fullName>
    </recommendedName>
</protein>
<feature type="transmembrane region" description="Helical" evidence="5">
    <location>
        <begin position="406"/>
        <end position="424"/>
    </location>
</feature>
<feature type="transmembrane region" description="Helical" evidence="5">
    <location>
        <begin position="215"/>
        <end position="234"/>
    </location>
</feature>